<dbReference type="Proteomes" id="UP000322159">
    <property type="component" value="Chromosome"/>
</dbReference>
<dbReference type="Gene3D" id="1.10.10.10">
    <property type="entry name" value="Winged helix-like DNA-binding domain superfamily/Winged helix DNA-binding domain"/>
    <property type="match status" value="1"/>
</dbReference>
<dbReference type="AlphaFoldDB" id="A0A5C1YB75"/>
<keyword evidence="3" id="KW-1185">Reference proteome</keyword>
<dbReference type="PANTHER" id="PTHR18964:SF173">
    <property type="entry name" value="GLUCOKINASE"/>
    <property type="match status" value="1"/>
</dbReference>
<protein>
    <submittedName>
        <fullName evidence="2">ROK family transcriptional regulator</fullName>
    </submittedName>
</protein>
<gene>
    <name evidence="2" type="ORF">FLP23_00795</name>
</gene>
<reference evidence="2 3" key="1">
    <citation type="submission" date="2019-09" db="EMBL/GenBank/DDBJ databases">
        <title>Genome sequencing of strain KACC 19322.</title>
        <authorList>
            <person name="Heo J."/>
            <person name="Kim S.-J."/>
            <person name="Kim J.-S."/>
            <person name="Hong S.-B."/>
            <person name="Kwon S.-W."/>
        </authorList>
    </citation>
    <scope>NUCLEOTIDE SEQUENCE [LARGE SCALE GENOMIC DNA]</scope>
    <source>
        <strain evidence="2 3">KACC 19322</strain>
    </source>
</reference>
<dbReference type="EMBL" id="CP043504">
    <property type="protein sequence ID" value="QEO10708.1"/>
    <property type="molecule type" value="Genomic_DNA"/>
</dbReference>
<dbReference type="PROSITE" id="PS01125">
    <property type="entry name" value="ROK"/>
    <property type="match status" value="1"/>
</dbReference>
<sequence>MVDIVRSAGPISRVELAEATGLTQPAVSGIVRRLIADGVVRETGELVSTGGKPRALLEINSHAVYGVGVQLGYEVITCIVADTTGGVVGRQSAPGGYGPADEVTARIAELYRDTLEGLELGNATIAGLAVVAPGAIDLAAGTFLGPPAPEPLHGFPLRRELETRLGVPVLVENDAAAAAVGEFWSRQISRDEVFAVIYLGSGLGAGLVLDGALYRGSSSNATELGHVSIDPRGPVCSCGNVGCLERYASSAAVLDAARAHPHLAEALAGRDEVDAFDRLSRAAVEGDREASQVIEAAAARLADGALTLANLLDLDRIVLAGPGFAIAGSVWARIVQERLDARSFARALHATRVELASDPRDSAAIGAAALVLQGSVAPGHDRGAR</sequence>
<dbReference type="Gene3D" id="3.30.420.40">
    <property type="match status" value="2"/>
</dbReference>
<dbReference type="Pfam" id="PF00480">
    <property type="entry name" value="ROK"/>
    <property type="match status" value="1"/>
</dbReference>
<accession>A0A5C1YB75</accession>
<proteinExistence type="inferred from homology"/>
<dbReference type="InterPro" id="IPR036388">
    <property type="entry name" value="WH-like_DNA-bd_sf"/>
</dbReference>
<evidence type="ECO:0000256" key="1">
    <source>
        <dbReference type="ARBA" id="ARBA00006479"/>
    </source>
</evidence>
<dbReference type="InterPro" id="IPR036390">
    <property type="entry name" value="WH_DNA-bd_sf"/>
</dbReference>
<dbReference type="KEGG" id="lyk:FLP23_00795"/>
<dbReference type="InterPro" id="IPR043129">
    <property type="entry name" value="ATPase_NBD"/>
</dbReference>
<evidence type="ECO:0000313" key="3">
    <source>
        <dbReference type="Proteomes" id="UP000322159"/>
    </source>
</evidence>
<dbReference type="OrthoDB" id="4083144at2"/>
<evidence type="ECO:0000313" key="2">
    <source>
        <dbReference type="EMBL" id="QEO10708.1"/>
    </source>
</evidence>
<dbReference type="SUPFAM" id="SSF53067">
    <property type="entry name" value="Actin-like ATPase domain"/>
    <property type="match status" value="1"/>
</dbReference>
<organism evidence="2 3">
    <name type="scientific">Protaetiibacter larvae</name>
    <dbReference type="NCBI Taxonomy" id="2592654"/>
    <lineage>
        <taxon>Bacteria</taxon>
        <taxon>Bacillati</taxon>
        <taxon>Actinomycetota</taxon>
        <taxon>Actinomycetes</taxon>
        <taxon>Micrococcales</taxon>
        <taxon>Microbacteriaceae</taxon>
        <taxon>Protaetiibacter</taxon>
    </lineage>
</organism>
<name>A0A5C1YB75_9MICO</name>
<dbReference type="PANTHER" id="PTHR18964">
    <property type="entry name" value="ROK (REPRESSOR, ORF, KINASE) FAMILY"/>
    <property type="match status" value="1"/>
</dbReference>
<dbReference type="SUPFAM" id="SSF46785">
    <property type="entry name" value="Winged helix' DNA-binding domain"/>
    <property type="match status" value="1"/>
</dbReference>
<comment type="similarity">
    <text evidence="1">Belongs to the ROK (NagC/XylR) family.</text>
</comment>
<dbReference type="InterPro" id="IPR000600">
    <property type="entry name" value="ROK"/>
</dbReference>
<dbReference type="InterPro" id="IPR049874">
    <property type="entry name" value="ROK_cs"/>
</dbReference>
<dbReference type="Pfam" id="PF13412">
    <property type="entry name" value="HTH_24"/>
    <property type="match status" value="1"/>
</dbReference>